<feature type="signal peptide" evidence="1">
    <location>
        <begin position="1"/>
        <end position="18"/>
    </location>
</feature>
<proteinExistence type="predicted"/>
<dbReference type="RefSeq" id="WP_111000846.1">
    <property type="nucleotide sequence ID" value="NZ_QKTW01000027.1"/>
</dbReference>
<reference evidence="2 3" key="1">
    <citation type="submission" date="2018-06" db="EMBL/GenBank/DDBJ databases">
        <title>Mucibacter soli gen. nov., sp. nov., a new member of the family Chitinophagaceae producing mucin.</title>
        <authorList>
            <person name="Kim M.-K."/>
            <person name="Park S."/>
            <person name="Kim T.-S."/>
            <person name="Joung Y."/>
            <person name="Han J.-H."/>
            <person name="Kim S.B."/>
        </authorList>
    </citation>
    <scope>NUCLEOTIDE SEQUENCE [LARGE SCALE GENOMIC DNA]</scope>
    <source>
        <strain evidence="2 3">R1-15</strain>
    </source>
</reference>
<name>A0A2W2AFV5_9BACT</name>
<dbReference type="AlphaFoldDB" id="A0A2W2AFV5"/>
<feature type="chain" id="PRO_5016127283" evidence="1">
    <location>
        <begin position="19"/>
        <end position="116"/>
    </location>
</feature>
<comment type="caution">
    <text evidence="2">The sequence shown here is derived from an EMBL/GenBank/DDBJ whole genome shotgun (WGS) entry which is preliminary data.</text>
</comment>
<organism evidence="2 3">
    <name type="scientific">Taibaiella soli</name>
    <dbReference type="NCBI Taxonomy" id="1649169"/>
    <lineage>
        <taxon>Bacteria</taxon>
        <taxon>Pseudomonadati</taxon>
        <taxon>Bacteroidota</taxon>
        <taxon>Chitinophagia</taxon>
        <taxon>Chitinophagales</taxon>
        <taxon>Chitinophagaceae</taxon>
        <taxon>Taibaiella</taxon>
    </lineage>
</organism>
<evidence type="ECO:0000313" key="2">
    <source>
        <dbReference type="EMBL" id="PZF71110.1"/>
    </source>
</evidence>
<evidence type="ECO:0000256" key="1">
    <source>
        <dbReference type="SAM" id="SignalP"/>
    </source>
</evidence>
<gene>
    <name evidence="2" type="ORF">DN068_20655</name>
</gene>
<dbReference type="EMBL" id="QKTW01000027">
    <property type="protein sequence ID" value="PZF71110.1"/>
    <property type="molecule type" value="Genomic_DNA"/>
</dbReference>
<evidence type="ECO:0000313" key="3">
    <source>
        <dbReference type="Proteomes" id="UP000248745"/>
    </source>
</evidence>
<accession>A0A2W2AFV5</accession>
<keyword evidence="1" id="KW-0732">Signal</keyword>
<protein>
    <submittedName>
        <fullName evidence="2">Uncharacterized protein</fullName>
    </submittedName>
</protein>
<dbReference type="Proteomes" id="UP000248745">
    <property type="component" value="Unassembled WGS sequence"/>
</dbReference>
<keyword evidence="3" id="KW-1185">Reference proteome</keyword>
<sequence length="116" mass="12838">MKKLLVLPLALVLSTTFGQTKNEQSNKPTANKEAKPFVKHAAASAYRDGGLYIFTDCKPQVSYTVMGSINGDPSTNYETTKKNFVTQAKQKYYKADGLILFFSNDGSSRADVIKFK</sequence>